<evidence type="ECO:0000256" key="15">
    <source>
        <dbReference type="ARBA" id="ARBA00023136"/>
    </source>
</evidence>
<evidence type="ECO:0000256" key="2">
    <source>
        <dbReference type="ARBA" id="ARBA00004651"/>
    </source>
</evidence>
<feature type="transmembrane region" description="Helical" evidence="24">
    <location>
        <begin position="257"/>
        <end position="274"/>
    </location>
</feature>
<evidence type="ECO:0000313" key="25">
    <source>
        <dbReference type="EMBL" id="SDF70596.1"/>
    </source>
</evidence>
<sequence length="276" mass="27652">MAQPSKPAKSGSLRKRVISGVVLAPLVLLVIYAGPLPTAALVLLAAMAMAGELTDTAGGADRPVAVPIAVAAISLVVIFAVTTTWPAVFVVAAAGGALAGLILRGRAGLVTASAFAYVAIACAAAIWLRQHPDIGGALLIWLLVLVWATDVGAFVAGRALGGWRLAPHLSPNKTWAGLLGGMGGAAVLSAASVAAFPVLGEVPWLTSLPAAAAMGAGLAVVEQGGDLLESAWKRYFHVKDSGVVIPGHGGILDRTDGLLAVILAVAALHLLLGTQA</sequence>
<comment type="similarity">
    <text evidence="5">Belongs to the CDS family.</text>
</comment>
<keyword evidence="8" id="KW-1003">Cell membrane</keyword>
<evidence type="ECO:0000256" key="4">
    <source>
        <dbReference type="ARBA" id="ARBA00005189"/>
    </source>
</evidence>
<feature type="transmembrane region" description="Helical" evidence="24">
    <location>
        <begin position="134"/>
        <end position="156"/>
    </location>
</feature>
<evidence type="ECO:0000256" key="1">
    <source>
        <dbReference type="ARBA" id="ARBA00001698"/>
    </source>
</evidence>
<dbReference type="EC" id="2.7.7.41" evidence="6"/>
<keyword evidence="17" id="KW-1208">Phospholipid metabolism</keyword>
<dbReference type="AlphaFoldDB" id="A0A1G7N9G8"/>
<evidence type="ECO:0000256" key="3">
    <source>
        <dbReference type="ARBA" id="ARBA00005119"/>
    </source>
</evidence>
<feature type="transmembrane region" description="Helical" evidence="24">
    <location>
        <begin position="68"/>
        <end position="95"/>
    </location>
</feature>
<dbReference type="PANTHER" id="PTHR46382:SF1">
    <property type="entry name" value="PHOSPHATIDATE CYTIDYLYLTRANSFERASE"/>
    <property type="match status" value="1"/>
</dbReference>
<dbReference type="Proteomes" id="UP000199415">
    <property type="component" value="Unassembled WGS sequence"/>
</dbReference>
<evidence type="ECO:0000256" key="8">
    <source>
        <dbReference type="ARBA" id="ARBA00022475"/>
    </source>
</evidence>
<comment type="subcellular location">
    <subcellularLocation>
        <location evidence="2">Cell membrane</location>
        <topology evidence="2">Multi-pass membrane protein</topology>
    </subcellularLocation>
</comment>
<evidence type="ECO:0000256" key="10">
    <source>
        <dbReference type="ARBA" id="ARBA00022679"/>
    </source>
</evidence>
<evidence type="ECO:0000313" key="26">
    <source>
        <dbReference type="Proteomes" id="UP000199415"/>
    </source>
</evidence>
<gene>
    <name evidence="25" type="ORF">SAMN05216241_10274</name>
</gene>
<keyword evidence="14" id="KW-0443">Lipid metabolism</keyword>
<comment type="catalytic activity">
    <reaction evidence="1">
        <text>a 1,2-diacyl-sn-glycero-3-phosphate + CTP + H(+) = a CDP-1,2-diacyl-sn-glycerol + diphosphate</text>
        <dbReference type="Rhea" id="RHEA:16229"/>
        <dbReference type="ChEBI" id="CHEBI:15378"/>
        <dbReference type="ChEBI" id="CHEBI:33019"/>
        <dbReference type="ChEBI" id="CHEBI:37563"/>
        <dbReference type="ChEBI" id="CHEBI:58332"/>
        <dbReference type="ChEBI" id="CHEBI:58608"/>
        <dbReference type="EC" id="2.7.7.41"/>
    </reaction>
</comment>
<evidence type="ECO:0000256" key="5">
    <source>
        <dbReference type="ARBA" id="ARBA00010185"/>
    </source>
</evidence>
<comment type="pathway">
    <text evidence="4">Lipid metabolism.</text>
</comment>
<feature type="transmembrane region" description="Helical" evidence="24">
    <location>
        <begin position="177"/>
        <end position="199"/>
    </location>
</feature>
<dbReference type="PANTHER" id="PTHR46382">
    <property type="entry name" value="PHOSPHATIDATE CYTIDYLYLTRANSFERASE"/>
    <property type="match status" value="1"/>
</dbReference>
<evidence type="ECO:0000256" key="9">
    <source>
        <dbReference type="ARBA" id="ARBA00022516"/>
    </source>
</evidence>
<evidence type="ECO:0000256" key="24">
    <source>
        <dbReference type="SAM" id="Phobius"/>
    </source>
</evidence>
<evidence type="ECO:0000256" key="20">
    <source>
        <dbReference type="ARBA" id="ARBA00032253"/>
    </source>
</evidence>
<dbReference type="EMBL" id="FNCE01000002">
    <property type="protein sequence ID" value="SDF70596.1"/>
    <property type="molecule type" value="Genomic_DNA"/>
</dbReference>
<keyword evidence="10 25" id="KW-0808">Transferase</keyword>
<evidence type="ECO:0000256" key="17">
    <source>
        <dbReference type="ARBA" id="ARBA00023264"/>
    </source>
</evidence>
<name>A0A1G7N9G8_9PROT</name>
<evidence type="ECO:0000256" key="22">
    <source>
        <dbReference type="ARBA" id="ARBA00032743"/>
    </source>
</evidence>
<protein>
    <recommendedName>
        <fullName evidence="7">Phosphatidate cytidylyltransferase</fullName>
        <ecNumber evidence="6">2.7.7.41</ecNumber>
    </recommendedName>
    <alternativeName>
        <fullName evidence="20">CDP-DAG synthase</fullName>
    </alternativeName>
    <alternativeName>
        <fullName evidence="22">CDP-DG synthase</fullName>
    </alternativeName>
    <alternativeName>
        <fullName evidence="18">CDP-diacylglycerol synthase</fullName>
    </alternativeName>
    <alternativeName>
        <fullName evidence="21">CDP-diglyceride pyrophosphorylase</fullName>
    </alternativeName>
    <alternativeName>
        <fullName evidence="23">CDP-diglyceride synthase</fullName>
    </alternativeName>
    <alternativeName>
        <fullName evidence="19">CTP:phosphatidate cytidylyltransferase</fullName>
    </alternativeName>
</protein>
<keyword evidence="16" id="KW-0594">Phospholipid biosynthesis</keyword>
<keyword evidence="11 24" id="KW-0812">Transmembrane</keyword>
<evidence type="ECO:0000256" key="21">
    <source>
        <dbReference type="ARBA" id="ARBA00032396"/>
    </source>
</evidence>
<accession>A0A1G7N9G8</accession>
<dbReference type="GO" id="GO:0005886">
    <property type="term" value="C:plasma membrane"/>
    <property type="evidence" value="ECO:0007669"/>
    <property type="project" value="UniProtKB-SubCell"/>
</dbReference>
<evidence type="ECO:0000256" key="23">
    <source>
        <dbReference type="ARBA" id="ARBA00033406"/>
    </source>
</evidence>
<feature type="transmembrane region" description="Helical" evidence="24">
    <location>
        <begin position="107"/>
        <end position="128"/>
    </location>
</feature>
<comment type="pathway">
    <text evidence="3">Phospholipid metabolism; CDP-diacylglycerol biosynthesis; CDP-diacylglycerol from sn-glycerol 3-phosphate: step 3/3.</text>
</comment>
<keyword evidence="12 25" id="KW-0548">Nucleotidyltransferase</keyword>
<feature type="transmembrane region" description="Helical" evidence="24">
    <location>
        <begin position="21"/>
        <end position="48"/>
    </location>
</feature>
<organism evidence="25 26">
    <name type="scientific">Limimonas halophila</name>
    <dbReference type="NCBI Taxonomy" id="1082479"/>
    <lineage>
        <taxon>Bacteria</taxon>
        <taxon>Pseudomonadati</taxon>
        <taxon>Pseudomonadota</taxon>
        <taxon>Alphaproteobacteria</taxon>
        <taxon>Rhodospirillales</taxon>
        <taxon>Rhodovibrionaceae</taxon>
        <taxon>Limimonas</taxon>
    </lineage>
</organism>
<evidence type="ECO:0000256" key="7">
    <source>
        <dbReference type="ARBA" id="ARBA00019373"/>
    </source>
</evidence>
<dbReference type="STRING" id="1082479.SAMN05216241_10274"/>
<evidence type="ECO:0000256" key="19">
    <source>
        <dbReference type="ARBA" id="ARBA00031825"/>
    </source>
</evidence>
<keyword evidence="15 24" id="KW-0472">Membrane</keyword>
<evidence type="ECO:0000256" key="18">
    <source>
        <dbReference type="ARBA" id="ARBA00029893"/>
    </source>
</evidence>
<evidence type="ECO:0000256" key="11">
    <source>
        <dbReference type="ARBA" id="ARBA00022692"/>
    </source>
</evidence>
<dbReference type="GO" id="GO:0016024">
    <property type="term" value="P:CDP-diacylglycerol biosynthetic process"/>
    <property type="evidence" value="ECO:0007669"/>
    <property type="project" value="TreeGrafter"/>
</dbReference>
<dbReference type="Pfam" id="PF01148">
    <property type="entry name" value="CTP_transf_1"/>
    <property type="match status" value="1"/>
</dbReference>
<evidence type="ECO:0000256" key="13">
    <source>
        <dbReference type="ARBA" id="ARBA00022989"/>
    </source>
</evidence>
<evidence type="ECO:0000256" key="16">
    <source>
        <dbReference type="ARBA" id="ARBA00023209"/>
    </source>
</evidence>
<evidence type="ECO:0000256" key="6">
    <source>
        <dbReference type="ARBA" id="ARBA00012487"/>
    </source>
</evidence>
<reference evidence="25 26" key="1">
    <citation type="submission" date="2016-10" db="EMBL/GenBank/DDBJ databases">
        <authorList>
            <person name="de Groot N.N."/>
        </authorList>
    </citation>
    <scope>NUCLEOTIDE SEQUENCE [LARGE SCALE GENOMIC DNA]</scope>
    <source>
        <strain evidence="25 26">DSM 25584</strain>
    </source>
</reference>
<evidence type="ECO:0000256" key="14">
    <source>
        <dbReference type="ARBA" id="ARBA00023098"/>
    </source>
</evidence>
<keyword evidence="13 24" id="KW-1133">Transmembrane helix</keyword>
<dbReference type="GO" id="GO:0004605">
    <property type="term" value="F:phosphatidate cytidylyltransferase activity"/>
    <property type="evidence" value="ECO:0007669"/>
    <property type="project" value="UniProtKB-EC"/>
</dbReference>
<keyword evidence="9" id="KW-0444">Lipid biosynthesis</keyword>
<proteinExistence type="inferred from homology"/>
<evidence type="ECO:0000256" key="12">
    <source>
        <dbReference type="ARBA" id="ARBA00022695"/>
    </source>
</evidence>
<keyword evidence="26" id="KW-1185">Reference proteome</keyword>